<reference evidence="4 5" key="1">
    <citation type="submission" date="2022-07" db="EMBL/GenBank/DDBJ databases">
        <title>Genome-wide signatures of adaptation to extreme environments.</title>
        <authorList>
            <person name="Cho C.H."/>
            <person name="Yoon H.S."/>
        </authorList>
    </citation>
    <scope>NUCLEOTIDE SEQUENCE [LARGE SCALE GENOMIC DNA]</scope>
    <source>
        <strain evidence="4 5">DBV 063 E5</strain>
    </source>
</reference>
<keyword evidence="3" id="KW-0808">Transferase</keyword>
<gene>
    <name evidence="4" type="ORF">CDCA_CDCA17G4440</name>
</gene>
<evidence type="ECO:0000256" key="1">
    <source>
        <dbReference type="ARBA" id="ARBA00005664"/>
    </source>
</evidence>
<dbReference type="GO" id="GO:0000139">
    <property type="term" value="C:Golgi membrane"/>
    <property type="evidence" value="ECO:0007669"/>
    <property type="project" value="TreeGrafter"/>
</dbReference>
<dbReference type="PANTHER" id="PTHR31306">
    <property type="entry name" value="ALPHA-1,6-MANNOSYLTRANSFERASE MNN11-RELATED"/>
    <property type="match status" value="1"/>
</dbReference>
<keyword evidence="5" id="KW-1185">Reference proteome</keyword>
<protein>
    <submittedName>
        <fullName evidence="4">Uncharacterized protein</fullName>
    </submittedName>
</protein>
<dbReference type="InterPro" id="IPR029044">
    <property type="entry name" value="Nucleotide-diphossugar_trans"/>
</dbReference>
<dbReference type="GO" id="GO:0016757">
    <property type="term" value="F:glycosyltransferase activity"/>
    <property type="evidence" value="ECO:0007669"/>
    <property type="project" value="UniProtKB-KW"/>
</dbReference>
<dbReference type="Proteomes" id="UP001301350">
    <property type="component" value="Unassembled WGS sequence"/>
</dbReference>
<dbReference type="Gene3D" id="3.90.550.10">
    <property type="entry name" value="Spore Coat Polysaccharide Biosynthesis Protein SpsA, Chain A"/>
    <property type="match status" value="1"/>
</dbReference>
<dbReference type="SUPFAM" id="SSF53448">
    <property type="entry name" value="Nucleotide-diphospho-sugar transferases"/>
    <property type="match status" value="1"/>
</dbReference>
<proteinExistence type="inferred from homology"/>
<keyword evidence="2" id="KW-0328">Glycosyltransferase</keyword>
<name>A0AAV9J1F6_CYACA</name>
<comment type="caution">
    <text evidence="4">The sequence shown here is derived from an EMBL/GenBank/DDBJ whole genome shotgun (WGS) entry which is preliminary data.</text>
</comment>
<comment type="similarity">
    <text evidence="1">Belongs to the glycosyltransferase 34 family.</text>
</comment>
<dbReference type="PANTHER" id="PTHR31306:SF4">
    <property type="entry name" value="ALPHA-1,2-GALACTOSYLTRANSFERASE"/>
    <property type="match status" value="1"/>
</dbReference>
<evidence type="ECO:0000313" key="5">
    <source>
        <dbReference type="Proteomes" id="UP001301350"/>
    </source>
</evidence>
<organism evidence="4 5">
    <name type="scientific">Cyanidium caldarium</name>
    <name type="common">Red alga</name>
    <dbReference type="NCBI Taxonomy" id="2771"/>
    <lineage>
        <taxon>Eukaryota</taxon>
        <taxon>Rhodophyta</taxon>
        <taxon>Bangiophyceae</taxon>
        <taxon>Cyanidiales</taxon>
        <taxon>Cyanidiaceae</taxon>
        <taxon>Cyanidium</taxon>
    </lineage>
</organism>
<dbReference type="InterPro" id="IPR008630">
    <property type="entry name" value="Glyco_trans_34"/>
</dbReference>
<dbReference type="GO" id="GO:0006487">
    <property type="term" value="P:protein N-linked glycosylation"/>
    <property type="evidence" value="ECO:0007669"/>
    <property type="project" value="TreeGrafter"/>
</dbReference>
<evidence type="ECO:0000256" key="3">
    <source>
        <dbReference type="ARBA" id="ARBA00022679"/>
    </source>
</evidence>
<dbReference type="Pfam" id="PF05637">
    <property type="entry name" value="Glyco_transf_34"/>
    <property type="match status" value="1"/>
</dbReference>
<sequence length="412" mass="47580">MLPVFVRKNVRVGGRGRPAFILLLILSSLTVLVLRARTRPSVEQPRPASSTVDARAATTIAMVTGATGDFVEQFARQISNKQCYAERHGYEFIMDVVDWSRVHHQSGYWNRLWFLPKHLMASRQRAVPPAWFFYIDADAMILNTSIRLEEFTRHVPADADIILHDGGFYINSGALFVRNTNWSLWFLQQWQRQVRQPQTLADQSALWEVLLHLASADNEAEARRTDGAAMPRYGGACRPEVLHRDTPDAQCFTWDTCRCKRCLRRAELCWRREMTRLGHPYGRRRLHKVAFWTPYTDGKVGVREQHPRGFNFYASMGHAGNLQRCHPAQLWREGDFVVQDAKGLAHHYASWWDVQQCAHPGDGAALRRALDVRRPYYREVWNEAGQLVWPGNVVVQQQQQQQQQHGVRLADM</sequence>
<evidence type="ECO:0000256" key="2">
    <source>
        <dbReference type="ARBA" id="ARBA00022676"/>
    </source>
</evidence>
<dbReference type="AlphaFoldDB" id="A0AAV9J1F6"/>
<dbReference type="EMBL" id="JANCYW010000017">
    <property type="protein sequence ID" value="KAK4538415.1"/>
    <property type="molecule type" value="Genomic_DNA"/>
</dbReference>
<evidence type="ECO:0000313" key="4">
    <source>
        <dbReference type="EMBL" id="KAK4538415.1"/>
    </source>
</evidence>
<accession>A0AAV9J1F6</accession>